<organism evidence="2 3">
    <name type="scientific">Cronobacter dublinensis</name>
    <dbReference type="NCBI Taxonomy" id="413497"/>
    <lineage>
        <taxon>Bacteria</taxon>
        <taxon>Pseudomonadati</taxon>
        <taxon>Pseudomonadota</taxon>
        <taxon>Gammaproteobacteria</taxon>
        <taxon>Enterobacterales</taxon>
        <taxon>Enterobacteriaceae</taxon>
        <taxon>Cronobacter</taxon>
    </lineage>
</organism>
<evidence type="ECO:0000313" key="2">
    <source>
        <dbReference type="EMBL" id="NCH89931.1"/>
    </source>
</evidence>
<keyword evidence="1" id="KW-0472">Membrane</keyword>
<gene>
    <name evidence="2" type="ORF">EHJ13_21205</name>
</gene>
<comment type="caution">
    <text evidence="2">The sequence shown here is derived from an EMBL/GenBank/DDBJ whole genome shotgun (WGS) entry which is preliminary data.</text>
</comment>
<dbReference type="RefSeq" id="WP_158699006.1">
    <property type="nucleotide sequence ID" value="NZ_NRNP01000014.1"/>
</dbReference>
<dbReference type="AlphaFoldDB" id="A0A9Q4T469"/>
<name>A0A9Q4T469_9ENTR</name>
<accession>A0A9Q4T469</accession>
<feature type="transmembrane region" description="Helical" evidence="1">
    <location>
        <begin position="12"/>
        <end position="36"/>
    </location>
</feature>
<dbReference type="EMBL" id="RPBY01000013">
    <property type="protein sequence ID" value="NCH89931.1"/>
    <property type="molecule type" value="Genomic_DNA"/>
</dbReference>
<proteinExistence type="predicted"/>
<evidence type="ECO:0000313" key="3">
    <source>
        <dbReference type="Proteomes" id="UP000778262"/>
    </source>
</evidence>
<sequence length="201" mass="22637">MEINSTDYVSSLAWSMVIVIPVAILIYHLASFFILISANENIARSKKESKTQQGSREYFESIFRICVPSNCKPHDLASLLNSLQDRVSLAAIGPEGFVKRGVVIPDTGMLYEVEVREKDKETFASNEKLHDAHRRFLGREYAGFLGSGQSYIAIIMQTRKAEPYGLSEMIRKTAEDISSGKQTGCWYEQDCGYAFMNVNRS</sequence>
<dbReference type="Proteomes" id="UP000778262">
    <property type="component" value="Unassembled WGS sequence"/>
</dbReference>
<evidence type="ECO:0000256" key="1">
    <source>
        <dbReference type="SAM" id="Phobius"/>
    </source>
</evidence>
<reference evidence="2" key="1">
    <citation type="submission" date="2018-11" db="EMBL/GenBank/DDBJ databases">
        <title>Genomics analysis of Putative Virulence Factors on Adhesion and Cytotoxicity for Cronobacter spp.</title>
        <authorList>
            <person name="Cui J."/>
        </authorList>
    </citation>
    <scope>NUCLEOTIDE SEQUENCE</scope>
    <source>
        <strain evidence="2">SD69</strain>
    </source>
</reference>
<keyword evidence="1" id="KW-1133">Transmembrane helix</keyword>
<keyword evidence="1" id="KW-0812">Transmembrane</keyword>
<protein>
    <submittedName>
        <fullName evidence="2">Uncharacterized protein</fullName>
    </submittedName>
</protein>